<keyword evidence="3" id="KW-0949">S-adenosyl-L-methionine</keyword>
<dbReference type="InterPro" id="IPR016461">
    <property type="entry name" value="COMT-like"/>
</dbReference>
<dbReference type="AlphaFoldDB" id="A0A9P6KJA5"/>
<dbReference type="Proteomes" id="UP000756921">
    <property type="component" value="Unassembled WGS sequence"/>
</dbReference>
<evidence type="ECO:0000313" key="6">
    <source>
        <dbReference type="Proteomes" id="UP000756921"/>
    </source>
</evidence>
<dbReference type="OrthoDB" id="3340390at2759"/>
<dbReference type="PANTHER" id="PTHR43712">
    <property type="entry name" value="PUTATIVE (AFU_ORTHOLOGUE AFUA_4G14580)-RELATED"/>
    <property type="match status" value="1"/>
</dbReference>
<dbReference type="EMBL" id="WJXW01000019">
    <property type="protein sequence ID" value="KAF9728572.1"/>
    <property type="molecule type" value="Genomic_DNA"/>
</dbReference>
<dbReference type="InterPro" id="IPR029063">
    <property type="entry name" value="SAM-dependent_MTases_sf"/>
</dbReference>
<accession>A0A9P6KJA5</accession>
<organism evidence="5 6">
    <name type="scientific">Paraphaeosphaeria minitans</name>
    <dbReference type="NCBI Taxonomy" id="565426"/>
    <lineage>
        <taxon>Eukaryota</taxon>
        <taxon>Fungi</taxon>
        <taxon>Dikarya</taxon>
        <taxon>Ascomycota</taxon>
        <taxon>Pezizomycotina</taxon>
        <taxon>Dothideomycetes</taxon>
        <taxon>Pleosporomycetidae</taxon>
        <taxon>Pleosporales</taxon>
        <taxon>Massarineae</taxon>
        <taxon>Didymosphaeriaceae</taxon>
        <taxon>Paraphaeosphaeria</taxon>
    </lineage>
</organism>
<keyword evidence="2" id="KW-0808">Transferase</keyword>
<protein>
    <submittedName>
        <fullName evidence="5">Demethylsterigmatocystin 6-O-methyltransferase 8</fullName>
    </submittedName>
</protein>
<evidence type="ECO:0000256" key="2">
    <source>
        <dbReference type="ARBA" id="ARBA00022679"/>
    </source>
</evidence>
<dbReference type="InterPro" id="IPR036390">
    <property type="entry name" value="WH_DNA-bd_sf"/>
</dbReference>
<proteinExistence type="predicted"/>
<keyword evidence="6" id="KW-1185">Reference proteome</keyword>
<dbReference type="SUPFAM" id="SSF46785">
    <property type="entry name" value="Winged helix' DNA-binding domain"/>
    <property type="match status" value="1"/>
</dbReference>
<sequence length="452" mass="50212">MDSFDTDTKTSPVVIEDETAMRACDPDAVPGILDGMLEHREQPLIQGEVLLAKARELVRALESPRETMAKHLWAQVRPESPIDPSTNPYLWHKPSCLAAITACHEIGVFQAMANGGGQPLKVTDIAFSVGTNVHMLGRLLKHIGAMGYIKETDADTYAPTNFSNALTLPVIGDSYLCFVKGLLPASVHFPAYLTQTNYATPTDARSGAFQSAFKTEKNMFEFLNAHPPLSEQFHSHMGGYRLGRPSWMDPGCYPVEERLLEGLTEVDDILLVDIGGSLGHDLQEFAYVSSSSSHAPTDTRVSTKYPDEPGRLVLQDLPVVIDAIESLHPKIERMKYNFYTEQPVKAARAYYLHSILHDWPDEVCKTILKQVASAMKPGYSKLLIHENIIPSKGAEWEATALDIMMAAMLSSKERTKDEWYALLEAPELRLKISYIWEVSGAESLIKLHKTQG</sequence>
<evidence type="ECO:0000256" key="1">
    <source>
        <dbReference type="ARBA" id="ARBA00022603"/>
    </source>
</evidence>
<dbReference type="GO" id="GO:0008171">
    <property type="term" value="F:O-methyltransferase activity"/>
    <property type="evidence" value="ECO:0007669"/>
    <property type="project" value="InterPro"/>
</dbReference>
<evidence type="ECO:0000313" key="5">
    <source>
        <dbReference type="EMBL" id="KAF9728572.1"/>
    </source>
</evidence>
<dbReference type="PANTHER" id="PTHR43712:SF17">
    <property type="entry name" value="O-METHYLTRANSFERASE"/>
    <property type="match status" value="1"/>
</dbReference>
<comment type="caution">
    <text evidence="5">The sequence shown here is derived from an EMBL/GenBank/DDBJ whole genome shotgun (WGS) entry which is preliminary data.</text>
</comment>
<dbReference type="InterPro" id="IPR001077">
    <property type="entry name" value="COMT_C"/>
</dbReference>
<dbReference type="PROSITE" id="PS51683">
    <property type="entry name" value="SAM_OMT_II"/>
    <property type="match status" value="1"/>
</dbReference>
<dbReference type="Gene3D" id="1.10.10.10">
    <property type="entry name" value="Winged helix-like DNA-binding domain superfamily/Winged helix DNA-binding domain"/>
    <property type="match status" value="1"/>
</dbReference>
<name>A0A9P6KJA5_9PLEO</name>
<dbReference type="SUPFAM" id="SSF53335">
    <property type="entry name" value="S-adenosyl-L-methionine-dependent methyltransferases"/>
    <property type="match status" value="1"/>
</dbReference>
<dbReference type="GO" id="GO:0032259">
    <property type="term" value="P:methylation"/>
    <property type="evidence" value="ECO:0007669"/>
    <property type="project" value="UniProtKB-KW"/>
</dbReference>
<dbReference type="InterPro" id="IPR036388">
    <property type="entry name" value="WH-like_DNA-bd_sf"/>
</dbReference>
<dbReference type="Pfam" id="PF00891">
    <property type="entry name" value="Methyltransf_2"/>
    <property type="match status" value="1"/>
</dbReference>
<keyword evidence="1" id="KW-0489">Methyltransferase</keyword>
<evidence type="ECO:0000256" key="3">
    <source>
        <dbReference type="ARBA" id="ARBA00022691"/>
    </source>
</evidence>
<feature type="domain" description="O-methyltransferase C-terminal" evidence="4">
    <location>
        <begin position="301"/>
        <end position="424"/>
    </location>
</feature>
<dbReference type="Gene3D" id="3.40.50.150">
    <property type="entry name" value="Vaccinia Virus protein VP39"/>
    <property type="match status" value="1"/>
</dbReference>
<evidence type="ECO:0000259" key="4">
    <source>
        <dbReference type="Pfam" id="PF00891"/>
    </source>
</evidence>
<reference evidence="5" key="1">
    <citation type="journal article" date="2020" name="Mol. Plant Microbe Interact.">
        <title>Genome Sequence of the Biocontrol Agent Coniothyrium minitans strain Conio (IMI 134523).</title>
        <authorList>
            <person name="Patel D."/>
            <person name="Shittu T.A."/>
            <person name="Baroncelli R."/>
            <person name="Muthumeenakshi S."/>
            <person name="Osborne T.H."/>
            <person name="Janganan T.K."/>
            <person name="Sreenivasaprasad S."/>
        </authorList>
    </citation>
    <scope>NUCLEOTIDE SEQUENCE</scope>
    <source>
        <strain evidence="5">Conio</strain>
    </source>
</reference>
<gene>
    <name evidence="5" type="ORF">PMIN01_13400</name>
</gene>